<name>A0AAD2H4R0_9AGAR</name>
<dbReference type="SUPFAM" id="SSF54160">
    <property type="entry name" value="Chromo domain-like"/>
    <property type="match status" value="1"/>
</dbReference>
<dbReference type="GO" id="GO:0006338">
    <property type="term" value="P:chromatin remodeling"/>
    <property type="evidence" value="ECO:0007669"/>
    <property type="project" value="UniProtKB-ARBA"/>
</dbReference>
<evidence type="ECO:0000313" key="3">
    <source>
        <dbReference type="EMBL" id="CAK5268040.1"/>
    </source>
</evidence>
<dbReference type="EMBL" id="CAVNYO010000137">
    <property type="protein sequence ID" value="CAK5268040.1"/>
    <property type="molecule type" value="Genomic_DNA"/>
</dbReference>
<sequence length="425" mass="46342">MNILPNPPTAITIPEAHYSAARNSANALETRTVYRAIIVARCFPLCDPALTHNALSDFSLRSLMSSSDESEWFVELVVKARRTRQDRVTKSFDPFAAEWVGRDIVSLYPAFIEHDWPQEYLVKVCLVNRLCDDPRPTSAKWAGFTDEHDSWEPASTLTACEDLLRRFWDAVGHAAFSADYEGFEAVPEPWWIGGWLLTGRPLAASLDRPAQEKRHFASLIPAEEVVMQNKKSASAKRPAPTRSPTPEAEQSFTAPPTPPCSPGHPETQDRNAASSAQRRQQRTTFAPVAQVRLIPRMTDDEVESTAQFHHKFQVPTAPSSLTGSGADRGTSRDFPGADLDDDDWAWRASQSLPSEGGGCRYSRTPEPVFAPSATSTVESAGSGLRPSGLGAQTMLAEINNSDNSASGGPEIWADNPAGLGGHTSG</sequence>
<protein>
    <recommendedName>
        <fullName evidence="2">Chromo domain-containing protein</fullName>
    </recommendedName>
</protein>
<comment type="caution">
    <text evidence="3">The sequence shown here is derived from an EMBL/GenBank/DDBJ whole genome shotgun (WGS) entry which is preliminary data.</text>
</comment>
<dbReference type="Pfam" id="PF00385">
    <property type="entry name" value="Chromo"/>
    <property type="match status" value="1"/>
</dbReference>
<dbReference type="Proteomes" id="UP001295794">
    <property type="component" value="Unassembled WGS sequence"/>
</dbReference>
<dbReference type="InterPro" id="IPR000953">
    <property type="entry name" value="Chromo/chromo_shadow_dom"/>
</dbReference>
<keyword evidence="4" id="KW-1185">Reference proteome</keyword>
<dbReference type="AlphaFoldDB" id="A0AAD2H4R0"/>
<feature type="compositionally biased region" description="Polar residues" evidence="1">
    <location>
        <begin position="242"/>
        <end position="254"/>
    </location>
</feature>
<feature type="compositionally biased region" description="Polar residues" evidence="1">
    <location>
        <begin position="270"/>
        <end position="284"/>
    </location>
</feature>
<evidence type="ECO:0000256" key="1">
    <source>
        <dbReference type="SAM" id="MobiDB-lite"/>
    </source>
</evidence>
<feature type="region of interest" description="Disordered" evidence="1">
    <location>
        <begin position="399"/>
        <end position="425"/>
    </location>
</feature>
<accession>A0AAD2H4R0</accession>
<feature type="region of interest" description="Disordered" evidence="1">
    <location>
        <begin position="228"/>
        <end position="292"/>
    </location>
</feature>
<evidence type="ECO:0000259" key="2">
    <source>
        <dbReference type="PROSITE" id="PS50013"/>
    </source>
</evidence>
<feature type="domain" description="Chromo" evidence="2">
    <location>
        <begin position="140"/>
        <end position="169"/>
    </location>
</feature>
<proteinExistence type="predicted"/>
<reference evidence="3" key="1">
    <citation type="submission" date="2023-11" db="EMBL/GenBank/DDBJ databases">
        <authorList>
            <person name="De Vega J J."/>
            <person name="De Vega J J."/>
        </authorList>
    </citation>
    <scope>NUCLEOTIDE SEQUENCE</scope>
</reference>
<dbReference type="Gene3D" id="2.40.50.40">
    <property type="match status" value="1"/>
</dbReference>
<evidence type="ECO:0000313" key="4">
    <source>
        <dbReference type="Proteomes" id="UP001295794"/>
    </source>
</evidence>
<gene>
    <name evidence="3" type="ORF">MYCIT1_LOCUS11048</name>
</gene>
<dbReference type="PROSITE" id="PS50013">
    <property type="entry name" value="CHROMO_2"/>
    <property type="match status" value="1"/>
</dbReference>
<dbReference type="InterPro" id="IPR023780">
    <property type="entry name" value="Chromo_domain"/>
</dbReference>
<organism evidence="3 4">
    <name type="scientific">Mycena citricolor</name>
    <dbReference type="NCBI Taxonomy" id="2018698"/>
    <lineage>
        <taxon>Eukaryota</taxon>
        <taxon>Fungi</taxon>
        <taxon>Dikarya</taxon>
        <taxon>Basidiomycota</taxon>
        <taxon>Agaricomycotina</taxon>
        <taxon>Agaricomycetes</taxon>
        <taxon>Agaricomycetidae</taxon>
        <taxon>Agaricales</taxon>
        <taxon>Marasmiineae</taxon>
        <taxon>Mycenaceae</taxon>
        <taxon>Mycena</taxon>
    </lineage>
</organism>
<feature type="region of interest" description="Disordered" evidence="1">
    <location>
        <begin position="304"/>
        <end position="342"/>
    </location>
</feature>
<dbReference type="InterPro" id="IPR016197">
    <property type="entry name" value="Chromo-like_dom_sf"/>
</dbReference>